<reference evidence="3" key="1">
    <citation type="journal article" date="2023" name="PLoS Negl. Trop. Dis.">
        <title>A genome sequence for Biomphalaria pfeifferi, the major vector snail for the human-infecting parasite Schistosoma mansoni.</title>
        <authorList>
            <person name="Bu L."/>
            <person name="Lu L."/>
            <person name="Laidemitt M.R."/>
            <person name="Zhang S.M."/>
            <person name="Mutuku M."/>
            <person name="Mkoji G."/>
            <person name="Steinauer M."/>
            <person name="Loker E.S."/>
        </authorList>
    </citation>
    <scope>NUCLEOTIDE SEQUENCE</scope>
    <source>
        <strain evidence="3">KasaAsao</strain>
    </source>
</reference>
<protein>
    <submittedName>
        <fullName evidence="3">Uncharacterized protein</fullName>
    </submittedName>
</protein>
<name>A0AAD8C6V3_BIOPF</name>
<feature type="transmembrane region" description="Helical" evidence="1">
    <location>
        <begin position="169"/>
        <end position="194"/>
    </location>
</feature>
<organism evidence="3 4">
    <name type="scientific">Biomphalaria pfeifferi</name>
    <name type="common">Bloodfluke planorb</name>
    <name type="synonym">Freshwater snail</name>
    <dbReference type="NCBI Taxonomy" id="112525"/>
    <lineage>
        <taxon>Eukaryota</taxon>
        <taxon>Metazoa</taxon>
        <taxon>Spiralia</taxon>
        <taxon>Lophotrochozoa</taxon>
        <taxon>Mollusca</taxon>
        <taxon>Gastropoda</taxon>
        <taxon>Heterobranchia</taxon>
        <taxon>Euthyneura</taxon>
        <taxon>Panpulmonata</taxon>
        <taxon>Hygrophila</taxon>
        <taxon>Lymnaeoidea</taxon>
        <taxon>Planorbidae</taxon>
        <taxon>Biomphalaria</taxon>
    </lineage>
</organism>
<evidence type="ECO:0000313" key="3">
    <source>
        <dbReference type="EMBL" id="KAK0066743.1"/>
    </source>
</evidence>
<evidence type="ECO:0000256" key="1">
    <source>
        <dbReference type="SAM" id="Phobius"/>
    </source>
</evidence>
<keyword evidence="4" id="KW-1185">Reference proteome</keyword>
<gene>
    <name evidence="3" type="ORF">Bpfe_003478</name>
</gene>
<keyword evidence="1" id="KW-0472">Membrane</keyword>
<keyword evidence="1" id="KW-0812">Transmembrane</keyword>
<keyword evidence="2" id="KW-0732">Signal</keyword>
<evidence type="ECO:0000256" key="2">
    <source>
        <dbReference type="SAM" id="SignalP"/>
    </source>
</evidence>
<reference evidence="3" key="2">
    <citation type="submission" date="2023-04" db="EMBL/GenBank/DDBJ databases">
        <authorList>
            <person name="Bu L."/>
            <person name="Lu L."/>
            <person name="Laidemitt M.R."/>
            <person name="Zhang S.M."/>
            <person name="Mutuku M."/>
            <person name="Mkoji G."/>
            <person name="Steinauer M."/>
            <person name="Loker E.S."/>
        </authorList>
    </citation>
    <scope>NUCLEOTIDE SEQUENCE</scope>
    <source>
        <strain evidence="3">KasaAsao</strain>
        <tissue evidence="3">Whole Snail</tissue>
    </source>
</reference>
<proteinExistence type="predicted"/>
<sequence length="240" mass="27206">MDRFLQSMLIVIIVIFCILMYTGNCYADKIREGESYTIFTKFKHVLKEDLEVVWFDNDETVSQCSLRGGCMEDFEDETRSALEFNPETGLASCNMTILKLTRKCIGTWRLRYLGTAGLVHPESLFICTITALSSNVLFSSCDSNLQEDAIHNSDSHNMQETVLNRNPNLILFVTVPLVLVAVMALVTCFCVSYVKIGKYGGIEKCKMYWIFVARESHGNKESSICIEKPTVFESLIIQKV</sequence>
<feature type="signal peptide" evidence="2">
    <location>
        <begin position="1"/>
        <end position="27"/>
    </location>
</feature>
<comment type="caution">
    <text evidence="3">The sequence shown here is derived from an EMBL/GenBank/DDBJ whole genome shotgun (WGS) entry which is preliminary data.</text>
</comment>
<feature type="chain" id="PRO_5042098365" evidence="2">
    <location>
        <begin position="28"/>
        <end position="240"/>
    </location>
</feature>
<dbReference type="EMBL" id="JASAOG010000009">
    <property type="protein sequence ID" value="KAK0066743.1"/>
    <property type="molecule type" value="Genomic_DNA"/>
</dbReference>
<dbReference type="Proteomes" id="UP001233172">
    <property type="component" value="Unassembled WGS sequence"/>
</dbReference>
<dbReference type="AlphaFoldDB" id="A0AAD8C6V3"/>
<keyword evidence="1" id="KW-1133">Transmembrane helix</keyword>
<accession>A0AAD8C6V3</accession>
<evidence type="ECO:0000313" key="4">
    <source>
        <dbReference type="Proteomes" id="UP001233172"/>
    </source>
</evidence>